<name>A0ABS7MLS4_9ACTN</name>
<dbReference type="EMBL" id="JAIMFO010000007">
    <property type="protein sequence ID" value="MBY4798021.1"/>
    <property type="molecule type" value="Genomic_DNA"/>
</dbReference>
<comment type="similarity">
    <text evidence="1 4">Belongs to the pseudouridine synthase RsuA family.</text>
</comment>
<dbReference type="SUPFAM" id="SSF55174">
    <property type="entry name" value="Alpha-L RNA-binding motif"/>
    <property type="match status" value="1"/>
</dbReference>
<dbReference type="Pfam" id="PF00849">
    <property type="entry name" value="PseudoU_synth_2"/>
    <property type="match status" value="1"/>
</dbReference>
<dbReference type="InterPro" id="IPR000748">
    <property type="entry name" value="PsdUridine_synth_RsuA/RluB/E/F"/>
</dbReference>
<dbReference type="CDD" id="cd02870">
    <property type="entry name" value="PseudoU_synth_RsuA_like"/>
    <property type="match status" value="1"/>
</dbReference>
<dbReference type="CDD" id="cd00165">
    <property type="entry name" value="S4"/>
    <property type="match status" value="1"/>
</dbReference>
<dbReference type="InterPro" id="IPR002942">
    <property type="entry name" value="S4_RNA-bd"/>
</dbReference>
<dbReference type="PANTHER" id="PTHR47683:SF2">
    <property type="entry name" value="RNA-BINDING S4 DOMAIN-CONTAINING PROTEIN"/>
    <property type="match status" value="1"/>
</dbReference>
<dbReference type="SMART" id="SM00363">
    <property type="entry name" value="S4"/>
    <property type="match status" value="1"/>
</dbReference>
<dbReference type="PROSITE" id="PS50889">
    <property type="entry name" value="S4"/>
    <property type="match status" value="1"/>
</dbReference>
<gene>
    <name evidence="6" type="ORF">K6V98_06635</name>
</gene>
<dbReference type="Gene3D" id="3.30.2350.10">
    <property type="entry name" value="Pseudouridine synthase"/>
    <property type="match status" value="1"/>
</dbReference>
<evidence type="ECO:0000313" key="6">
    <source>
        <dbReference type="EMBL" id="MBY4798021.1"/>
    </source>
</evidence>
<evidence type="ECO:0000256" key="1">
    <source>
        <dbReference type="ARBA" id="ARBA00008348"/>
    </source>
</evidence>
<dbReference type="NCBIfam" id="TIGR00093">
    <property type="entry name" value="pseudouridine synthase"/>
    <property type="match status" value="1"/>
</dbReference>
<dbReference type="Proteomes" id="UP000700908">
    <property type="component" value="Unassembled WGS sequence"/>
</dbReference>
<dbReference type="InterPro" id="IPR036986">
    <property type="entry name" value="S4_RNA-bd_sf"/>
</dbReference>
<dbReference type="PROSITE" id="PS01149">
    <property type="entry name" value="PSI_RSU"/>
    <property type="match status" value="1"/>
</dbReference>
<organism evidence="6 7">
    <name type="scientific">Collinsella ureilytica</name>
    <dbReference type="NCBI Taxonomy" id="2869515"/>
    <lineage>
        <taxon>Bacteria</taxon>
        <taxon>Bacillati</taxon>
        <taxon>Actinomycetota</taxon>
        <taxon>Coriobacteriia</taxon>
        <taxon>Coriobacteriales</taxon>
        <taxon>Coriobacteriaceae</taxon>
        <taxon>Collinsella</taxon>
    </lineage>
</organism>
<feature type="domain" description="RNA-binding S4" evidence="5">
    <location>
        <begin position="1"/>
        <end position="59"/>
    </location>
</feature>
<keyword evidence="2 4" id="KW-0413">Isomerase</keyword>
<evidence type="ECO:0000259" key="5">
    <source>
        <dbReference type="SMART" id="SM00363"/>
    </source>
</evidence>
<dbReference type="PANTHER" id="PTHR47683">
    <property type="entry name" value="PSEUDOURIDINE SYNTHASE FAMILY PROTEIN-RELATED"/>
    <property type="match status" value="1"/>
</dbReference>
<comment type="caution">
    <text evidence="6">The sequence shown here is derived from an EMBL/GenBank/DDBJ whole genome shotgun (WGS) entry which is preliminary data.</text>
</comment>
<keyword evidence="3" id="KW-0694">RNA-binding</keyword>
<dbReference type="InterPro" id="IPR020103">
    <property type="entry name" value="PsdUridine_synth_cat_dom_sf"/>
</dbReference>
<sequence length="243" mass="26818">MRLQRFLARSGVASRRGSEDLMTAGRVSVNGQVVRELGTKVDSTKDVVTVDGVVIEAAAEAAYLMLNKPSGFLTTMKDPQDRPCVASLVPRDQYPGLFPVGRLDKDTTGLLLFSTDGDFAQAILHPKHYVWKTYEAIVDGLVQDEELDPLREGILLDDGRCAPACCHVEKYFEQEASTLVEIKIHEGRKNQVKRMLARIGHPVLALHRSYVGCLGLGDLRPGSWRMLTREELDLICIEKGAGA</sequence>
<evidence type="ECO:0000256" key="3">
    <source>
        <dbReference type="PROSITE-ProRule" id="PRU00182"/>
    </source>
</evidence>
<dbReference type="Gene3D" id="3.10.290.10">
    <property type="entry name" value="RNA-binding S4 domain"/>
    <property type="match status" value="1"/>
</dbReference>
<dbReference type="Pfam" id="PF01479">
    <property type="entry name" value="S4"/>
    <property type="match status" value="1"/>
</dbReference>
<evidence type="ECO:0000313" key="7">
    <source>
        <dbReference type="Proteomes" id="UP000700908"/>
    </source>
</evidence>
<dbReference type="InterPro" id="IPR050343">
    <property type="entry name" value="RsuA_PseudoU_synthase"/>
</dbReference>
<dbReference type="EC" id="5.4.99.-" evidence="4"/>
<keyword evidence="7" id="KW-1185">Reference proteome</keyword>
<protein>
    <recommendedName>
        <fullName evidence="4">Pseudouridine synthase</fullName>
        <ecNumber evidence="4">5.4.99.-</ecNumber>
    </recommendedName>
</protein>
<dbReference type="InterPro" id="IPR006145">
    <property type="entry name" value="PsdUridine_synth_RsuA/RluA"/>
</dbReference>
<evidence type="ECO:0000256" key="2">
    <source>
        <dbReference type="ARBA" id="ARBA00023235"/>
    </source>
</evidence>
<dbReference type="InterPro" id="IPR018496">
    <property type="entry name" value="PsdUridine_synth_RsuA/RluB_CS"/>
</dbReference>
<reference evidence="6 7" key="1">
    <citation type="submission" date="2021-08" db="EMBL/GenBank/DDBJ databases">
        <title>Collinsella faecalis sp. nov. isolated from swine faeces.</title>
        <authorList>
            <person name="Oh B.S."/>
            <person name="Lee J.H."/>
        </authorList>
    </citation>
    <scope>NUCLEOTIDE SEQUENCE [LARGE SCALE GENOMIC DNA]</scope>
    <source>
        <strain evidence="6 7">AGMB00827</strain>
    </source>
</reference>
<evidence type="ECO:0000256" key="4">
    <source>
        <dbReference type="RuleBase" id="RU003887"/>
    </source>
</evidence>
<dbReference type="SUPFAM" id="SSF55120">
    <property type="entry name" value="Pseudouridine synthase"/>
    <property type="match status" value="1"/>
</dbReference>
<proteinExistence type="inferred from homology"/>
<accession>A0ABS7MLS4</accession>